<accession>A0A2W1NFR1</accession>
<evidence type="ECO:0000313" key="3">
    <source>
        <dbReference type="Proteomes" id="UP000214746"/>
    </source>
</evidence>
<organism evidence="2 3">
    <name type="scientific">Paenibacillus xerothermodurans</name>
    <dbReference type="NCBI Taxonomy" id="1977292"/>
    <lineage>
        <taxon>Bacteria</taxon>
        <taxon>Bacillati</taxon>
        <taxon>Bacillota</taxon>
        <taxon>Bacilli</taxon>
        <taxon>Bacillales</taxon>
        <taxon>Paenibacillaceae</taxon>
        <taxon>Paenibacillus</taxon>
    </lineage>
</organism>
<dbReference type="RefSeq" id="WP_089198602.1">
    <property type="nucleotide sequence ID" value="NZ_NHRJ02000001.1"/>
</dbReference>
<comment type="caution">
    <text evidence="2">The sequence shown here is derived from an EMBL/GenBank/DDBJ whole genome shotgun (WGS) entry which is preliminary data.</text>
</comment>
<sequence length="83" mass="9258">MIIREYVLSAVAPAVLHGLYELPRTSPEHALYQVSAISFLMGRGFDFPTAHHIVESWEDGEAFPPFQGDPGEPYPYGTAQHPF</sequence>
<dbReference type="OrthoDB" id="2875117at2"/>
<protein>
    <submittedName>
        <fullName evidence="2">Uncharacterized protein</fullName>
    </submittedName>
</protein>
<keyword evidence="3" id="KW-1185">Reference proteome</keyword>
<proteinExistence type="predicted"/>
<dbReference type="Proteomes" id="UP000214746">
    <property type="component" value="Unassembled WGS sequence"/>
</dbReference>
<evidence type="ECO:0000313" key="2">
    <source>
        <dbReference type="EMBL" id="PZE22834.1"/>
    </source>
</evidence>
<evidence type="ECO:0000256" key="1">
    <source>
        <dbReference type="SAM" id="MobiDB-lite"/>
    </source>
</evidence>
<dbReference type="EMBL" id="NHRJ02000001">
    <property type="protein sequence ID" value="PZE22834.1"/>
    <property type="molecule type" value="Genomic_DNA"/>
</dbReference>
<reference evidence="2" key="1">
    <citation type="submission" date="2018-06" db="EMBL/GenBank/DDBJ databases">
        <title>Paenibacillus xerothermodurans sp. nov. an extremely dry heat resistant spore forming bacterium isolated from the soil of Cape Canaveral, Florida.</title>
        <authorList>
            <person name="Seuylemezian A."/>
            <person name="Kaur N."/>
            <person name="Patil P."/>
            <person name="Patil P."/>
            <person name="Mayilraj S."/>
            <person name="Vaishampayan P."/>
        </authorList>
    </citation>
    <scope>NUCLEOTIDE SEQUENCE [LARGE SCALE GENOMIC DNA]</scope>
    <source>
        <strain evidence="2">ATCC 27380</strain>
    </source>
</reference>
<gene>
    <name evidence="2" type="ORF">CBW46_003500</name>
</gene>
<dbReference type="AlphaFoldDB" id="A0A2W1NFR1"/>
<feature type="region of interest" description="Disordered" evidence="1">
    <location>
        <begin position="62"/>
        <end position="83"/>
    </location>
</feature>
<name>A0A2W1NFR1_PAEXE</name>